<name>A0A0W1JL67_DESHA</name>
<dbReference type="InterPro" id="IPR002495">
    <property type="entry name" value="Glyco_trans_8"/>
</dbReference>
<accession>A0A0W1JL67</accession>
<dbReference type="Gene3D" id="3.90.550.10">
    <property type="entry name" value="Spore Coat Polysaccharide Biosynthesis Protein SpsA, Chain A"/>
    <property type="match status" value="1"/>
</dbReference>
<dbReference type="Proteomes" id="UP000054623">
    <property type="component" value="Unassembled WGS sequence"/>
</dbReference>
<evidence type="ECO:0000256" key="3">
    <source>
        <dbReference type="ARBA" id="ARBA00022723"/>
    </source>
</evidence>
<dbReference type="EMBL" id="LOCK01000013">
    <property type="protein sequence ID" value="KTE92570.1"/>
    <property type="molecule type" value="Genomic_DNA"/>
</dbReference>
<dbReference type="AlphaFoldDB" id="A0A0W1JL67"/>
<organism evidence="4 5">
    <name type="scientific">Desulfitobacterium hafniense</name>
    <name type="common">Desulfitobacterium frappieri</name>
    <dbReference type="NCBI Taxonomy" id="49338"/>
    <lineage>
        <taxon>Bacteria</taxon>
        <taxon>Bacillati</taxon>
        <taxon>Bacillota</taxon>
        <taxon>Clostridia</taxon>
        <taxon>Eubacteriales</taxon>
        <taxon>Desulfitobacteriaceae</taxon>
        <taxon>Desulfitobacterium</taxon>
    </lineage>
</organism>
<sequence>MINQHKINQQRGKTMNILVTLNSSYVKQLMVMLTSLLDSNPGEQFSVYVAHSAMSKEDFARIDQAIDSSRCKVEGIKLSDEGLSKAPITSRYPKEMYYRIFAVNYLPDHLERILYLDPDLVVINPLKELYTIDFQGNFFAAASHVKELLKKLNHVRLNMAEDSTYVNSGVMMMNLSLLRQEQDVHEVYQYIEEYKHRLFLPDQDVLNGVYSDRILTVDAKIYNLSERYYALYNLNPKYWDAKIDLDWVRSNTAIIHYCGRNKPWKDNYIGELDVFYKNYEQKVQAKMKDFETMR</sequence>
<gene>
    <name evidence="4" type="ORF">AT727_18795</name>
</gene>
<dbReference type="InterPro" id="IPR029044">
    <property type="entry name" value="Nucleotide-diphossugar_trans"/>
</dbReference>
<evidence type="ECO:0000256" key="1">
    <source>
        <dbReference type="ARBA" id="ARBA00022676"/>
    </source>
</evidence>
<dbReference type="PANTHER" id="PTHR13778:SF47">
    <property type="entry name" value="LIPOPOLYSACCHARIDE 1,3-GALACTOSYLTRANSFERASE"/>
    <property type="match status" value="1"/>
</dbReference>
<reference evidence="4 5" key="1">
    <citation type="submission" date="2015-12" db="EMBL/GenBank/DDBJ databases">
        <title>Draft Genome Sequence of Desulfitobacterium hafniense Strain DH, a Sulfate-reducing Bacterium Isolated from Paddy Soils.</title>
        <authorList>
            <person name="Bao P."/>
            <person name="Zhang X."/>
            <person name="Li G."/>
        </authorList>
    </citation>
    <scope>NUCLEOTIDE SEQUENCE [LARGE SCALE GENOMIC DNA]</scope>
    <source>
        <strain evidence="4 5">DH</strain>
    </source>
</reference>
<keyword evidence="1" id="KW-0328">Glycosyltransferase</keyword>
<evidence type="ECO:0000256" key="2">
    <source>
        <dbReference type="ARBA" id="ARBA00022679"/>
    </source>
</evidence>
<dbReference type="InterPro" id="IPR050748">
    <property type="entry name" value="Glycosyltrans_8_dom-fam"/>
</dbReference>
<keyword evidence="3" id="KW-0479">Metal-binding</keyword>
<dbReference type="PANTHER" id="PTHR13778">
    <property type="entry name" value="GLYCOSYLTRANSFERASE 8 DOMAIN-CONTAINING PROTEIN"/>
    <property type="match status" value="1"/>
</dbReference>
<keyword evidence="2 4" id="KW-0808">Transferase</keyword>
<dbReference type="CDD" id="cd04194">
    <property type="entry name" value="GT8_A4GalT_like"/>
    <property type="match status" value="1"/>
</dbReference>
<dbReference type="OrthoDB" id="9798746at2"/>
<dbReference type="Pfam" id="PF01501">
    <property type="entry name" value="Glyco_transf_8"/>
    <property type="match status" value="1"/>
</dbReference>
<proteinExistence type="predicted"/>
<dbReference type="GO" id="GO:0016757">
    <property type="term" value="F:glycosyltransferase activity"/>
    <property type="evidence" value="ECO:0007669"/>
    <property type="project" value="UniProtKB-KW"/>
</dbReference>
<evidence type="ECO:0000313" key="5">
    <source>
        <dbReference type="Proteomes" id="UP000054623"/>
    </source>
</evidence>
<dbReference type="GO" id="GO:0046872">
    <property type="term" value="F:metal ion binding"/>
    <property type="evidence" value="ECO:0007669"/>
    <property type="project" value="UniProtKB-KW"/>
</dbReference>
<evidence type="ECO:0000313" key="4">
    <source>
        <dbReference type="EMBL" id="KTE92570.1"/>
    </source>
</evidence>
<protein>
    <submittedName>
        <fullName evidence="4">Glycosyl transferase family 8</fullName>
    </submittedName>
</protein>
<dbReference type="SUPFAM" id="SSF53448">
    <property type="entry name" value="Nucleotide-diphospho-sugar transferases"/>
    <property type="match status" value="1"/>
</dbReference>
<comment type="caution">
    <text evidence="4">The sequence shown here is derived from an EMBL/GenBank/DDBJ whole genome shotgun (WGS) entry which is preliminary data.</text>
</comment>